<dbReference type="SUPFAM" id="SSF53335">
    <property type="entry name" value="S-adenosyl-L-methionine-dependent methyltransferases"/>
    <property type="match status" value="1"/>
</dbReference>
<evidence type="ECO:0000256" key="1">
    <source>
        <dbReference type="ARBA" id="ARBA00022603"/>
    </source>
</evidence>
<name>A0ABS0AYJ6_9BACT</name>
<dbReference type="PANTHER" id="PTHR43861">
    <property type="entry name" value="TRANS-ACONITATE 2-METHYLTRANSFERASE-RELATED"/>
    <property type="match status" value="1"/>
</dbReference>
<dbReference type="Pfam" id="PF13649">
    <property type="entry name" value="Methyltransf_25"/>
    <property type="match status" value="1"/>
</dbReference>
<evidence type="ECO:0000313" key="4">
    <source>
        <dbReference type="EMBL" id="MBF5059202.1"/>
    </source>
</evidence>
<dbReference type="InterPro" id="IPR029063">
    <property type="entry name" value="SAM-dependent_MTases_sf"/>
</dbReference>
<protein>
    <recommendedName>
        <fullName evidence="3">Methyltransferase domain-containing protein</fullName>
    </recommendedName>
</protein>
<accession>A0ABS0AYJ6</accession>
<keyword evidence="1" id="KW-0489">Methyltransferase</keyword>
<reference evidence="4 5" key="1">
    <citation type="submission" date="2020-01" db="EMBL/GenBank/DDBJ databases">
        <title>Draft genome sequence of Cand. Neptunochlamydia vexilliferae K9.</title>
        <authorList>
            <person name="Schulz F."/>
            <person name="Koestlbacher S."/>
            <person name="Wascher F."/>
            <person name="Pizzetti I."/>
            <person name="Horn M."/>
        </authorList>
    </citation>
    <scope>NUCLEOTIDE SEQUENCE [LARGE SCALE GENOMIC DNA]</scope>
    <source>
        <strain evidence="4 5">K9</strain>
    </source>
</reference>
<dbReference type="InterPro" id="IPR041698">
    <property type="entry name" value="Methyltransf_25"/>
</dbReference>
<dbReference type="RefSeq" id="WP_194847506.1">
    <property type="nucleotide sequence ID" value="NZ_JAAEJV010000014.1"/>
</dbReference>
<evidence type="ECO:0000259" key="3">
    <source>
        <dbReference type="Pfam" id="PF13649"/>
    </source>
</evidence>
<proteinExistence type="predicted"/>
<keyword evidence="5" id="KW-1185">Reference proteome</keyword>
<sequence>MKDTSWKQVGKWYDTLVAKEGHTYHKEVIFPRLKEWYSFGEEDAVLDLGCGQGVFARQLPKGVRYVGVDAAKSLLQKGEKRSNHRFMLGDATKPLKVEGDFSHVFIILALQNMTDGAKAIANGAKHLRKGGTLTLVLNHPCYRIPRQSSWGVDEGRKIQYRRIDRYLSPMEIPIQMHPSKGGKSEKTFSYHVPLSTYVTWMGEAGLAITRMEEWDSPKMSTGKWAKMENRARKEFPLFLAMEGTLS</sequence>
<dbReference type="EMBL" id="JAAEJV010000014">
    <property type="protein sequence ID" value="MBF5059202.1"/>
    <property type="molecule type" value="Genomic_DNA"/>
</dbReference>
<dbReference type="Proteomes" id="UP001194714">
    <property type="component" value="Unassembled WGS sequence"/>
</dbReference>
<dbReference type="PANTHER" id="PTHR43861:SF1">
    <property type="entry name" value="TRANS-ACONITATE 2-METHYLTRANSFERASE"/>
    <property type="match status" value="1"/>
</dbReference>
<dbReference type="CDD" id="cd02440">
    <property type="entry name" value="AdoMet_MTases"/>
    <property type="match status" value="1"/>
</dbReference>
<keyword evidence="2" id="KW-0808">Transferase</keyword>
<dbReference type="Gene3D" id="3.40.50.150">
    <property type="entry name" value="Vaccinia Virus protein VP39"/>
    <property type="match status" value="1"/>
</dbReference>
<evidence type="ECO:0000313" key="5">
    <source>
        <dbReference type="Proteomes" id="UP001194714"/>
    </source>
</evidence>
<comment type="caution">
    <text evidence="4">The sequence shown here is derived from an EMBL/GenBank/DDBJ whole genome shotgun (WGS) entry which is preliminary data.</text>
</comment>
<organism evidence="4 5">
    <name type="scientific">Candidatus Neptunichlamydia vexilliferae</name>
    <dbReference type="NCBI Taxonomy" id="1651774"/>
    <lineage>
        <taxon>Bacteria</taxon>
        <taxon>Pseudomonadati</taxon>
        <taxon>Chlamydiota</taxon>
        <taxon>Chlamydiia</taxon>
        <taxon>Parachlamydiales</taxon>
        <taxon>Simkaniaceae</taxon>
        <taxon>Candidatus Neptunichlamydia</taxon>
    </lineage>
</organism>
<feature type="domain" description="Methyltransferase" evidence="3">
    <location>
        <begin position="45"/>
        <end position="131"/>
    </location>
</feature>
<gene>
    <name evidence="4" type="ORF">NEPTK9_000710</name>
</gene>
<evidence type="ECO:0000256" key="2">
    <source>
        <dbReference type="ARBA" id="ARBA00022679"/>
    </source>
</evidence>